<dbReference type="EMBL" id="WMBA01000013">
    <property type="protein sequence ID" value="MTD54522.1"/>
    <property type="molecule type" value="Genomic_DNA"/>
</dbReference>
<evidence type="ECO:0000313" key="2">
    <source>
        <dbReference type="EMBL" id="MTD54522.1"/>
    </source>
</evidence>
<name>A0A6N7YRC7_9PSEU</name>
<proteinExistence type="predicted"/>
<gene>
    <name evidence="2" type="ORF">GKO32_11115</name>
</gene>
<dbReference type="SUPFAM" id="SSF54909">
    <property type="entry name" value="Dimeric alpha+beta barrel"/>
    <property type="match status" value="2"/>
</dbReference>
<dbReference type="Gene3D" id="3.30.70.100">
    <property type="match status" value="2"/>
</dbReference>
<protein>
    <recommendedName>
        <fullName evidence="1">ABM domain-containing protein</fullName>
    </recommendedName>
</protein>
<organism evidence="2 3">
    <name type="scientific">Amycolatopsis pithecellobii</name>
    <dbReference type="NCBI Taxonomy" id="664692"/>
    <lineage>
        <taxon>Bacteria</taxon>
        <taxon>Bacillati</taxon>
        <taxon>Actinomycetota</taxon>
        <taxon>Actinomycetes</taxon>
        <taxon>Pseudonocardiales</taxon>
        <taxon>Pseudonocardiaceae</taxon>
        <taxon>Amycolatopsis</taxon>
    </lineage>
</organism>
<keyword evidence="3" id="KW-1185">Reference proteome</keyword>
<dbReference type="OrthoDB" id="1494517at2"/>
<evidence type="ECO:0000259" key="1">
    <source>
        <dbReference type="PROSITE" id="PS51725"/>
    </source>
</evidence>
<dbReference type="Pfam" id="PF03992">
    <property type="entry name" value="ABM"/>
    <property type="match status" value="1"/>
</dbReference>
<accession>A0A6N7YRC7</accession>
<reference evidence="2 3" key="1">
    <citation type="submission" date="2019-11" db="EMBL/GenBank/DDBJ databases">
        <title>Draft genome of Amycolatopsis RM579.</title>
        <authorList>
            <person name="Duangmal K."/>
            <person name="Mingma R."/>
        </authorList>
    </citation>
    <scope>NUCLEOTIDE SEQUENCE [LARGE SCALE GENOMIC DNA]</scope>
    <source>
        <strain evidence="2 3">RM579</strain>
    </source>
</reference>
<dbReference type="RefSeq" id="WP_154756750.1">
    <property type="nucleotide sequence ID" value="NZ_WMBA01000013.1"/>
</dbReference>
<dbReference type="Proteomes" id="UP000440096">
    <property type="component" value="Unassembled WGS sequence"/>
</dbReference>
<evidence type="ECO:0000313" key="3">
    <source>
        <dbReference type="Proteomes" id="UP000440096"/>
    </source>
</evidence>
<dbReference type="AlphaFoldDB" id="A0A6N7YRC7"/>
<dbReference type="PROSITE" id="PS51725">
    <property type="entry name" value="ABM"/>
    <property type="match status" value="1"/>
</dbReference>
<dbReference type="InterPro" id="IPR007138">
    <property type="entry name" value="ABM_dom"/>
</dbReference>
<comment type="caution">
    <text evidence="2">The sequence shown here is derived from an EMBL/GenBank/DDBJ whole genome shotgun (WGS) entry which is preliminary data.</text>
</comment>
<feature type="domain" description="ABM" evidence="1">
    <location>
        <begin position="123"/>
        <end position="210"/>
    </location>
</feature>
<dbReference type="InterPro" id="IPR011008">
    <property type="entry name" value="Dimeric_a/b-barrel"/>
</dbReference>
<sequence length="224" mass="23770">MLSADPWATGPAQFATFEILRVDGAAAATALADRIAGETTTWIRHLPGFAAGHVHISLDGTTVVHHLLWETEEAYRMWYFGSAASQVLAELTKGPQVLAATARSGLAAPGLSGPAAGEPPGIVAVATRHLGGRDSAVAVLELLARSGDWKRAFPGFISATPYVSQDGRTFVNYPMWTDEAAYRAWMADPRISEGQQEIARLETAAPEYLVCSVAARIGIPARAS</sequence>